<dbReference type="NCBIfam" id="TIGR04336">
    <property type="entry name" value="AmmeMemoSam_B"/>
    <property type="match status" value="1"/>
</dbReference>
<dbReference type="PANTHER" id="PTHR11060:SF0">
    <property type="entry name" value="PROTEIN MEMO1"/>
    <property type="match status" value="1"/>
</dbReference>
<evidence type="ECO:0000313" key="4">
    <source>
        <dbReference type="Proteomes" id="UP000320813"/>
    </source>
</evidence>
<dbReference type="Pfam" id="PF01875">
    <property type="entry name" value="Memo"/>
    <property type="match status" value="1"/>
</dbReference>
<protein>
    <recommendedName>
        <fullName evidence="2">MEMO1 family protein EVJ47_02985</fullName>
    </recommendedName>
</protein>
<dbReference type="InterPro" id="IPR002737">
    <property type="entry name" value="MEMO1_fam"/>
</dbReference>
<dbReference type="CDD" id="cd07361">
    <property type="entry name" value="MEMO_like"/>
    <property type="match status" value="1"/>
</dbReference>
<reference evidence="3 4" key="1">
    <citation type="submission" date="2019-01" db="EMBL/GenBank/DDBJ databases">
        <title>Insights into ecological role of a new deltaproteobacterial order Candidatus Sinidesulfobacterales (Sva0485) by metagenomics and metatranscriptomics.</title>
        <authorList>
            <person name="Tan S."/>
            <person name="Liu J."/>
            <person name="Fang Y."/>
            <person name="Hedlund B.P."/>
            <person name="Lian Z.H."/>
            <person name="Huang L.Y."/>
            <person name="Li J.T."/>
            <person name="Huang L.N."/>
            <person name="Li W.J."/>
            <person name="Jiang H.C."/>
            <person name="Dong H.L."/>
            <person name="Shu W.S."/>
        </authorList>
    </citation>
    <scope>NUCLEOTIDE SEQUENCE [LARGE SCALE GENOMIC DNA]</scope>
    <source>
        <strain evidence="3">AP3</strain>
    </source>
</reference>
<dbReference type="PANTHER" id="PTHR11060">
    <property type="entry name" value="PROTEIN MEMO1"/>
    <property type="match status" value="1"/>
</dbReference>
<dbReference type="Proteomes" id="UP000320813">
    <property type="component" value="Unassembled WGS sequence"/>
</dbReference>
<dbReference type="HAMAP" id="MF_00055">
    <property type="entry name" value="MEMO1"/>
    <property type="match status" value="1"/>
</dbReference>
<dbReference type="AlphaFoldDB" id="A0A519BDA5"/>
<evidence type="ECO:0000256" key="1">
    <source>
        <dbReference type="ARBA" id="ARBA00006315"/>
    </source>
</evidence>
<proteinExistence type="inferred from homology"/>
<evidence type="ECO:0000313" key="3">
    <source>
        <dbReference type="EMBL" id="RZD15249.1"/>
    </source>
</evidence>
<dbReference type="Gene3D" id="3.40.830.10">
    <property type="entry name" value="LigB-like"/>
    <property type="match status" value="1"/>
</dbReference>
<comment type="similarity">
    <text evidence="1 2">Belongs to the MEMO1 family.</text>
</comment>
<dbReference type="EMBL" id="SGBD01000001">
    <property type="protein sequence ID" value="RZD15249.1"/>
    <property type="molecule type" value="Genomic_DNA"/>
</dbReference>
<name>A0A519BDA5_9DELT</name>
<evidence type="ECO:0000256" key="2">
    <source>
        <dbReference type="HAMAP-Rule" id="MF_00055"/>
    </source>
</evidence>
<comment type="caution">
    <text evidence="3">The sequence shown here is derived from an EMBL/GenBank/DDBJ whole genome shotgun (WGS) entry which is preliminary data.</text>
</comment>
<accession>A0A519BDA5</accession>
<gene>
    <name evidence="3" type="primary">amrB</name>
    <name evidence="3" type="ORF">EVJ47_02985</name>
</gene>
<organism evidence="3 4">
    <name type="scientific">Candidatus Acidulodesulfobacterium ferriphilum</name>
    <dbReference type="NCBI Taxonomy" id="2597223"/>
    <lineage>
        <taxon>Bacteria</taxon>
        <taxon>Deltaproteobacteria</taxon>
        <taxon>Candidatus Acidulodesulfobacterales</taxon>
        <taxon>Candidatus Acidulodesulfobacterium</taxon>
    </lineage>
</organism>
<sequence length="277" mass="30376">MKKVNGLIRKPAAIGYFYPEGLSNIKSLLASFNIVPPKEKIDAFGIISPHAGYVYSGKTAYSGYSEINIKNNIIIIGPNHTGLGADYSIMNSGEYGFKDFSVHVNAGLANAIINEKDSPFISDELAQLKEHSVEVQIPLLYNVKKDFTIVPIVVSFIRYDDVLRASRTIFNALKKLNLLNDVLIVASSDMTHYESADAAKTKDNIAIKEILDLNPNGLYNKVREHEISMCGFIPASIMLNVAKMAGRTHAKLVDYTNSGEVTGDYASVVGYSSIVVY</sequence>